<proteinExistence type="inferred from homology"/>
<dbReference type="GO" id="GO:0005615">
    <property type="term" value="C:extracellular space"/>
    <property type="evidence" value="ECO:0007669"/>
    <property type="project" value="TreeGrafter"/>
</dbReference>
<accession>A0A1M5LG82</accession>
<name>A0A1M5LG82_9GAMM</name>
<dbReference type="PANTHER" id="PTHR11705:SF119">
    <property type="entry name" value="OS02G0119300 PROTEIN"/>
    <property type="match status" value="1"/>
</dbReference>
<dbReference type="Pfam" id="PF00246">
    <property type="entry name" value="Peptidase_M14"/>
    <property type="match status" value="1"/>
</dbReference>
<feature type="domain" description="Peptidase M14" evidence="4">
    <location>
        <begin position="34"/>
        <end position="302"/>
    </location>
</feature>
<protein>
    <submittedName>
        <fullName evidence="5">Zinc carboxypeptidase</fullName>
    </submittedName>
</protein>
<keyword evidence="6" id="KW-1185">Reference proteome</keyword>
<keyword evidence="5" id="KW-0121">Carboxypeptidase</keyword>
<evidence type="ECO:0000256" key="1">
    <source>
        <dbReference type="ARBA" id="ARBA00001947"/>
    </source>
</evidence>
<gene>
    <name evidence="5" type="ORF">SAMN04488068_0888</name>
</gene>
<dbReference type="Gene3D" id="3.40.630.10">
    <property type="entry name" value="Zn peptidases"/>
    <property type="match status" value="1"/>
</dbReference>
<dbReference type="GO" id="GO:0008270">
    <property type="term" value="F:zinc ion binding"/>
    <property type="evidence" value="ECO:0007669"/>
    <property type="project" value="InterPro"/>
</dbReference>
<evidence type="ECO:0000313" key="6">
    <source>
        <dbReference type="Proteomes" id="UP000199758"/>
    </source>
</evidence>
<dbReference type="GO" id="GO:0004181">
    <property type="term" value="F:metallocarboxypeptidase activity"/>
    <property type="evidence" value="ECO:0007669"/>
    <property type="project" value="InterPro"/>
</dbReference>
<keyword evidence="5" id="KW-0645">Protease</keyword>
<dbReference type="GO" id="GO:0006508">
    <property type="term" value="P:proteolysis"/>
    <property type="evidence" value="ECO:0007669"/>
    <property type="project" value="InterPro"/>
</dbReference>
<dbReference type="EMBL" id="FQWZ01000002">
    <property type="protein sequence ID" value="SHG64144.1"/>
    <property type="molecule type" value="Genomic_DNA"/>
</dbReference>
<evidence type="ECO:0000256" key="2">
    <source>
        <dbReference type="ARBA" id="ARBA00005988"/>
    </source>
</evidence>
<dbReference type="PROSITE" id="PS52035">
    <property type="entry name" value="PEPTIDASE_M14"/>
    <property type="match status" value="1"/>
</dbReference>
<evidence type="ECO:0000256" key="3">
    <source>
        <dbReference type="PROSITE-ProRule" id="PRU01379"/>
    </source>
</evidence>
<keyword evidence="5" id="KW-0378">Hydrolase</keyword>
<organism evidence="5 6">
    <name type="scientific">Hydrocarboniphaga daqingensis</name>
    <dbReference type="NCBI Taxonomy" id="490188"/>
    <lineage>
        <taxon>Bacteria</taxon>
        <taxon>Pseudomonadati</taxon>
        <taxon>Pseudomonadota</taxon>
        <taxon>Gammaproteobacteria</taxon>
        <taxon>Nevskiales</taxon>
        <taxon>Nevskiaceae</taxon>
        <taxon>Hydrocarboniphaga</taxon>
    </lineage>
</organism>
<sequence>MRMTARSPRPPRIRFAARLLAGLFVGVVGLVAAAPLPLSSVDQACQQLSQRLQSVQFDDCRRLRLQAGDSATRMGRPLLYRDFLPAPPSTRPSRVLLIGGIHGDELTSVSIVFQWMRKLDREQPQPFHWRVIPNANPDGLFASPASRVNRAGVDLNRNFPSVDWQRTALAYWKTKTQSDPRRYPGKAPLSEPETRWLVEQIRQFQPDAIVSVHAPYGVLDYDGPPDPPKYFGYLRLSPLGTYPGSLGNYAGTDLGLPVITLELPHAGLMPTPVQSQQVWSDMIGWLQRNLPTRDPGAARTSR</sequence>
<reference evidence="5 6" key="1">
    <citation type="submission" date="2016-11" db="EMBL/GenBank/DDBJ databases">
        <authorList>
            <person name="Jaros S."/>
            <person name="Januszkiewicz K."/>
            <person name="Wedrychowicz H."/>
        </authorList>
    </citation>
    <scope>NUCLEOTIDE SEQUENCE [LARGE SCALE GENOMIC DNA]</scope>
    <source>
        <strain evidence="5 6">CGMCC 1.7049</strain>
    </source>
</reference>
<dbReference type="CDD" id="cd06904">
    <property type="entry name" value="M14_MpaA-like"/>
    <property type="match status" value="1"/>
</dbReference>
<dbReference type="AlphaFoldDB" id="A0A1M5LG82"/>
<dbReference type="SUPFAM" id="SSF53187">
    <property type="entry name" value="Zn-dependent exopeptidases"/>
    <property type="match status" value="1"/>
</dbReference>
<comment type="similarity">
    <text evidence="2 3">Belongs to the peptidase M14 family.</text>
</comment>
<evidence type="ECO:0000259" key="4">
    <source>
        <dbReference type="PROSITE" id="PS52035"/>
    </source>
</evidence>
<comment type="cofactor">
    <cofactor evidence="1">
        <name>Zn(2+)</name>
        <dbReference type="ChEBI" id="CHEBI:29105"/>
    </cofactor>
</comment>
<comment type="caution">
    <text evidence="3">Lacks conserved residue(s) required for the propagation of feature annotation.</text>
</comment>
<dbReference type="Proteomes" id="UP000199758">
    <property type="component" value="Unassembled WGS sequence"/>
</dbReference>
<dbReference type="InterPro" id="IPR000834">
    <property type="entry name" value="Peptidase_M14"/>
</dbReference>
<dbReference type="STRING" id="490188.SAMN04488068_0888"/>
<dbReference type="PANTHER" id="PTHR11705">
    <property type="entry name" value="PROTEASE FAMILY M14 CARBOXYPEPTIDASE A,B"/>
    <property type="match status" value="1"/>
</dbReference>
<evidence type="ECO:0000313" key="5">
    <source>
        <dbReference type="EMBL" id="SHG64144.1"/>
    </source>
</evidence>